<accession>A0A090NNF9</accession>
<evidence type="ECO:0000313" key="1">
    <source>
        <dbReference type="EMBL" id="ESU82101.1"/>
    </source>
</evidence>
<dbReference type="AlphaFoldDB" id="A0A090NNF9"/>
<dbReference type="Proteomes" id="UP000017944">
    <property type="component" value="Unassembled WGS sequence"/>
</dbReference>
<proteinExistence type="predicted"/>
<name>A0A090NNF9_SHIDY</name>
<protein>
    <submittedName>
        <fullName evidence="1">Uncharacterized protein</fullName>
    </submittedName>
</protein>
<reference evidence="1 2" key="1">
    <citation type="submission" date="2013-10" db="EMBL/GenBank/DDBJ databases">
        <title>Draft genomes and the virulence plasmids of Sd1617 vaccine constructs: WRSd3 and WRSd5.</title>
        <authorList>
            <person name="Aksomboon Vongsawan A."/>
            <person name="Venkatesan M.M."/>
            <person name="Vaisvil B."/>
            <person name="Emel G."/>
            <person name="Kepatral V."/>
            <person name="Sethabutr O."/>
            <person name="Serichantalergs O."/>
            <person name="Mason C."/>
        </authorList>
    </citation>
    <scope>NUCLEOTIDE SEQUENCE [LARGE SCALE GENOMIC DNA]</scope>
    <source>
        <strain evidence="1 2">WRSd3</strain>
    </source>
</reference>
<evidence type="ECO:0000313" key="2">
    <source>
        <dbReference type="Proteomes" id="UP000017944"/>
    </source>
</evidence>
<sequence>MLARYVPGMAKSKTAEYVNKSGNKCCREGW</sequence>
<organism evidence="1 2">
    <name type="scientific">Shigella dysenteriae WRSd3</name>
    <dbReference type="NCBI Taxonomy" id="1401327"/>
    <lineage>
        <taxon>Bacteria</taxon>
        <taxon>Pseudomonadati</taxon>
        <taxon>Pseudomonadota</taxon>
        <taxon>Gammaproteobacteria</taxon>
        <taxon>Enterobacterales</taxon>
        <taxon>Enterobacteriaceae</taxon>
        <taxon>Shigella</taxon>
    </lineage>
</organism>
<dbReference type="EMBL" id="AXUT01000023">
    <property type="protein sequence ID" value="ESU82101.1"/>
    <property type="molecule type" value="Genomic_DNA"/>
</dbReference>
<comment type="caution">
    <text evidence="1">The sequence shown here is derived from an EMBL/GenBank/DDBJ whole genome shotgun (WGS) entry which is preliminary data.</text>
</comment>
<gene>
    <name evidence="1" type="ORF">WRSd3_00305</name>
</gene>